<protein>
    <submittedName>
        <fullName evidence="6">Acetyl-CoA acetyltransferase</fullName>
    </submittedName>
</protein>
<dbReference type="PANTHER" id="PTHR18919:SF139">
    <property type="entry name" value="THIOLASE-LIKE PROTEIN TYPE 1 ADDITIONAL C-TERMINAL DOMAIN-CONTAINING PROTEIN"/>
    <property type="match status" value="1"/>
</dbReference>
<dbReference type="InterPro" id="IPR016039">
    <property type="entry name" value="Thiolase-like"/>
</dbReference>
<evidence type="ECO:0000256" key="3">
    <source>
        <dbReference type="ARBA" id="ARBA00023315"/>
    </source>
</evidence>
<evidence type="ECO:0000259" key="5">
    <source>
        <dbReference type="Pfam" id="PF18313"/>
    </source>
</evidence>
<dbReference type="Proteomes" id="UP000622580">
    <property type="component" value="Unassembled WGS sequence"/>
</dbReference>
<feature type="region of interest" description="Disordered" evidence="4">
    <location>
        <begin position="142"/>
        <end position="170"/>
    </location>
</feature>
<proteinExistence type="inferred from homology"/>
<reference evidence="6" key="1">
    <citation type="submission" date="2021-04" db="EMBL/GenBank/DDBJ databases">
        <title>Draft genome assembly of strain Phenylobacterium sp. 20VBR1 using MiniION and Illumina platforms.</title>
        <authorList>
            <person name="Thomas F.A."/>
            <person name="Krishnan K.P."/>
            <person name="Sinha R.K."/>
        </authorList>
    </citation>
    <scope>NUCLEOTIDE SEQUENCE</scope>
    <source>
        <strain evidence="6">20VBR1</strain>
    </source>
</reference>
<evidence type="ECO:0000256" key="1">
    <source>
        <dbReference type="ARBA" id="ARBA00010982"/>
    </source>
</evidence>
<organism evidence="6 7">
    <name type="scientific">Phenylobacterium glaciei</name>
    <dbReference type="NCBI Taxonomy" id="2803784"/>
    <lineage>
        <taxon>Bacteria</taxon>
        <taxon>Pseudomonadati</taxon>
        <taxon>Pseudomonadota</taxon>
        <taxon>Alphaproteobacteria</taxon>
        <taxon>Caulobacterales</taxon>
        <taxon>Caulobacteraceae</taxon>
        <taxon>Phenylobacterium</taxon>
    </lineage>
</organism>
<sequence>MDDRTPVLIGAGQFTYRGDAGASPSPTQLLKIAAERAAADAGLGAEALAAIDGLAVVGFTIDAPGGGRLVPHSTNPPATLARRIGATPRWAVYSHMGGNSPQQMINLACERIARGDNDLTLVVGCEFLGSATKRLTKGLGFDDWDDAEDLPEPDRVGDPRPGSTPYENKHGLGRPINVYPLFENALRGRDGRSIPDHQKQMGDLFAPFSAVAAKNPEAWFPVARSSEELVTVTERNRMVGFPYTKYLNAIMEVDQSAGVLVCSLKKARELGVSEDKLVYLHGCADAYDLWFPIDRQNYHSSPAMRLTGQRALSMAGIGLDDIGHIDLYSCFPVAVEIGAEELGLKLDDPRGLTVTGGLPYMGGPGNNYAMHSIAVMMQRLRDNPGDWGLVTANGWFLTKQSTGVYSTKPPAKPFARQDPKVIQDQIDALPHPTVIEQPQGPATIETYTVVHGREGYMMGIIVGRDSQDRRFVAVTPNDEATLRDLESREGVGRTGTVSRSEDGQKNLFIPD</sequence>
<keyword evidence="7" id="KW-1185">Reference proteome</keyword>
<feature type="compositionally biased region" description="Acidic residues" evidence="4">
    <location>
        <begin position="142"/>
        <end position="151"/>
    </location>
</feature>
<dbReference type="NCBIfam" id="NF006104">
    <property type="entry name" value="PRK08257.1-3"/>
    <property type="match status" value="1"/>
</dbReference>
<dbReference type="Pfam" id="PF18313">
    <property type="entry name" value="TLP1_add_C"/>
    <property type="match status" value="1"/>
</dbReference>
<evidence type="ECO:0000256" key="2">
    <source>
        <dbReference type="ARBA" id="ARBA00022679"/>
    </source>
</evidence>
<dbReference type="EMBL" id="JAGSGD010000001">
    <property type="protein sequence ID" value="MBR7619823.1"/>
    <property type="molecule type" value="Genomic_DNA"/>
</dbReference>
<keyword evidence="2" id="KW-0808">Transferase</keyword>
<evidence type="ECO:0000313" key="6">
    <source>
        <dbReference type="EMBL" id="MBR7619823.1"/>
    </source>
</evidence>
<feature type="region of interest" description="Disordered" evidence="4">
    <location>
        <begin position="487"/>
        <end position="511"/>
    </location>
</feature>
<evidence type="ECO:0000313" key="7">
    <source>
        <dbReference type="Proteomes" id="UP000622580"/>
    </source>
</evidence>
<feature type="domain" description="Thiolase-like protein type 1 additional C-terminal" evidence="5">
    <location>
        <begin position="422"/>
        <end position="500"/>
    </location>
</feature>
<dbReference type="GO" id="GO:0016746">
    <property type="term" value="F:acyltransferase activity"/>
    <property type="evidence" value="ECO:0007669"/>
    <property type="project" value="UniProtKB-KW"/>
</dbReference>
<name>A0A941D419_9CAUL</name>
<gene>
    <name evidence="6" type="ORF">JKL49_10520</name>
</gene>
<dbReference type="Gene3D" id="3.40.47.10">
    <property type="match status" value="1"/>
</dbReference>
<keyword evidence="3" id="KW-0012">Acyltransferase</keyword>
<dbReference type="RefSeq" id="WP_215340286.1">
    <property type="nucleotide sequence ID" value="NZ_JAGSGD010000001.1"/>
</dbReference>
<dbReference type="PANTHER" id="PTHR18919">
    <property type="entry name" value="ACETYL-COA C-ACYLTRANSFERASE"/>
    <property type="match status" value="1"/>
</dbReference>
<comment type="caution">
    <text evidence="6">The sequence shown here is derived from an EMBL/GenBank/DDBJ whole genome shotgun (WGS) entry which is preliminary data.</text>
</comment>
<accession>A0A941D419</accession>
<dbReference type="SUPFAM" id="SSF53901">
    <property type="entry name" value="Thiolase-like"/>
    <property type="match status" value="2"/>
</dbReference>
<dbReference type="InterPro" id="IPR040771">
    <property type="entry name" value="TLP1_add_C"/>
</dbReference>
<comment type="similarity">
    <text evidence="1">Belongs to the thiolase-like superfamily. Thiolase family.</text>
</comment>
<dbReference type="AlphaFoldDB" id="A0A941D419"/>
<dbReference type="Gene3D" id="2.40.50.840">
    <property type="match status" value="1"/>
</dbReference>
<evidence type="ECO:0000256" key="4">
    <source>
        <dbReference type="SAM" id="MobiDB-lite"/>
    </source>
</evidence>